<gene>
    <name evidence="6" type="ORF">LC586_29785</name>
</gene>
<dbReference type="RefSeq" id="WP_229488836.1">
    <property type="nucleotide sequence ID" value="NZ_JAIVFQ010000072.1"/>
</dbReference>
<accession>A0ABS8IGA6</accession>
<keyword evidence="2 3" id="KW-0175">Coiled coil</keyword>
<comment type="subcellular location">
    <subcellularLocation>
        <location evidence="1">Cell envelope</location>
    </subcellularLocation>
</comment>
<dbReference type="PANTHER" id="PTHR32347:SF27">
    <property type="entry name" value="RND EFFLUX PUMP MEMBRANE FUSION PROTEIN BARREL-SANDWICH DOMAIN-CONTAINING PROTEIN"/>
    <property type="match status" value="1"/>
</dbReference>
<evidence type="ECO:0000256" key="1">
    <source>
        <dbReference type="ARBA" id="ARBA00004196"/>
    </source>
</evidence>
<dbReference type="SUPFAM" id="SSF111369">
    <property type="entry name" value="HlyD-like secretion proteins"/>
    <property type="match status" value="2"/>
</dbReference>
<dbReference type="PANTHER" id="PTHR32347">
    <property type="entry name" value="EFFLUX SYSTEM COMPONENT YKNX-RELATED"/>
    <property type="match status" value="1"/>
</dbReference>
<evidence type="ECO:0000256" key="3">
    <source>
        <dbReference type="SAM" id="Coils"/>
    </source>
</evidence>
<dbReference type="EMBL" id="JAIVFQ010000072">
    <property type="protein sequence ID" value="MCC5603272.1"/>
    <property type="molecule type" value="Genomic_DNA"/>
</dbReference>
<evidence type="ECO:0000259" key="5">
    <source>
        <dbReference type="Pfam" id="PF25876"/>
    </source>
</evidence>
<dbReference type="Gene3D" id="2.40.30.170">
    <property type="match status" value="1"/>
</dbReference>
<protein>
    <submittedName>
        <fullName evidence="6">ABC exporter membrane fusion protein</fullName>
    </submittedName>
</protein>
<keyword evidence="4" id="KW-0812">Transmembrane</keyword>
<dbReference type="Proteomes" id="UP001199525">
    <property type="component" value="Unassembled WGS sequence"/>
</dbReference>
<dbReference type="Pfam" id="PF25876">
    <property type="entry name" value="HH_MFP_RND"/>
    <property type="match status" value="1"/>
</dbReference>
<feature type="transmembrane region" description="Helical" evidence="4">
    <location>
        <begin position="47"/>
        <end position="68"/>
    </location>
</feature>
<keyword evidence="4" id="KW-0472">Membrane</keyword>
<dbReference type="InterPro" id="IPR050465">
    <property type="entry name" value="UPF0194_transport"/>
</dbReference>
<dbReference type="NCBIfam" id="TIGR02971">
    <property type="entry name" value="heterocyst_DevB"/>
    <property type="match status" value="1"/>
</dbReference>
<dbReference type="Gene3D" id="1.10.287.470">
    <property type="entry name" value="Helix hairpin bin"/>
    <property type="match status" value="1"/>
</dbReference>
<evidence type="ECO:0000256" key="2">
    <source>
        <dbReference type="ARBA" id="ARBA00023054"/>
    </source>
</evidence>
<keyword evidence="4" id="KW-1133">Transmembrane helix</keyword>
<keyword evidence="7" id="KW-1185">Reference proteome</keyword>
<dbReference type="Gene3D" id="2.40.50.100">
    <property type="match status" value="1"/>
</dbReference>
<evidence type="ECO:0000313" key="6">
    <source>
        <dbReference type="EMBL" id="MCC5603272.1"/>
    </source>
</evidence>
<feature type="coiled-coil region" evidence="3">
    <location>
        <begin position="190"/>
        <end position="298"/>
    </location>
</feature>
<dbReference type="InterPro" id="IPR014315">
    <property type="entry name" value="ABC_heterocyst_DevB"/>
</dbReference>
<dbReference type="InterPro" id="IPR058624">
    <property type="entry name" value="MdtA-like_HH"/>
</dbReference>
<evidence type="ECO:0000256" key="4">
    <source>
        <dbReference type="SAM" id="Phobius"/>
    </source>
</evidence>
<name>A0ABS8IGA6_9NOSO</name>
<comment type="caution">
    <text evidence="6">The sequence shown here is derived from an EMBL/GenBank/DDBJ whole genome shotgun (WGS) entry which is preliminary data.</text>
</comment>
<proteinExistence type="predicted"/>
<organism evidence="6 7">
    <name type="scientific">Nostoc favosum CHAB5714</name>
    <dbReference type="NCBI Taxonomy" id="2780399"/>
    <lineage>
        <taxon>Bacteria</taxon>
        <taxon>Bacillati</taxon>
        <taxon>Cyanobacteriota</taxon>
        <taxon>Cyanophyceae</taxon>
        <taxon>Nostocales</taxon>
        <taxon>Nostocaceae</taxon>
        <taxon>Nostoc</taxon>
        <taxon>Nostoc favosum</taxon>
    </lineage>
</organism>
<reference evidence="6 7" key="1">
    <citation type="journal article" date="2021" name="Microorganisms">
        <title>Genome Evolution of Filamentous Cyanobacterium Nostoc Species: From Facultative Symbiosis to Free Living.</title>
        <authorList>
            <person name="Huo D."/>
            <person name="Li H."/>
            <person name="Cai F."/>
            <person name="Guo X."/>
            <person name="Qiao Z."/>
            <person name="Wang W."/>
            <person name="Yu G."/>
            <person name="Li R."/>
        </authorList>
    </citation>
    <scope>NUCLEOTIDE SEQUENCE [LARGE SCALE GENOMIC DNA]</scope>
    <source>
        <strain evidence="6 7">CHAB 5714</strain>
    </source>
</reference>
<sequence>MNHNDLPSELLPTQQTLNFEYGILEAETRIVVQQRKKQLFFLLKQRWFIILGVASVFLNGVGVVYLIGQPKTTPATPIPLHSSQVPITITALGRLEPQGEIIHISAPSSLDGSNRVAQLMVEEGSQVKAGQVIAVLDSHDRLQATLREAQKQVSIAKARLTQVKAGQSQQTIAAHQAKVVNLEVELGGEKAIQQATIARLEAELQNAQGEYHRYQMLYQNGAISASALDTRSLAVKTAQEHLNEAKANLARTSRTLQTQIREAQATLAQTMEVRPTDVAKAQAEVDGAIATLERIQTDLDLAYIDAPKEGRILKIHTHPGERIGEDGIVDLGQTSQMYVIAEVYETDISKVWLGQRATITSNAVTGELKGNVDCIGLLVRQQDTFDTNPTTDADARIVEVKIRLDTTSSQKVNGLTNQRVRVALPL</sequence>
<evidence type="ECO:0000313" key="7">
    <source>
        <dbReference type="Proteomes" id="UP001199525"/>
    </source>
</evidence>
<feature type="domain" description="Multidrug resistance protein MdtA-like alpha-helical hairpin" evidence="5">
    <location>
        <begin position="193"/>
        <end position="251"/>
    </location>
</feature>